<protein>
    <recommendedName>
        <fullName evidence="3">Tail terminator</fullName>
    </recommendedName>
</protein>
<evidence type="ECO:0008006" key="3">
    <source>
        <dbReference type="Google" id="ProtNLM"/>
    </source>
</evidence>
<proteinExistence type="predicted"/>
<dbReference type="RefSeq" id="WP_195005038.1">
    <property type="nucleotide sequence ID" value="NZ_JADLQN010000010.1"/>
</dbReference>
<dbReference type="Proteomes" id="UP000707731">
    <property type="component" value="Unassembled WGS sequence"/>
</dbReference>
<dbReference type="EMBL" id="JADLQN010000010">
    <property type="protein sequence ID" value="MBF6358200.1"/>
    <property type="molecule type" value="Genomic_DNA"/>
</dbReference>
<evidence type="ECO:0000313" key="1">
    <source>
        <dbReference type="EMBL" id="MBF6358200.1"/>
    </source>
</evidence>
<sequence length="124" mass="13783">MSLPDYPEYDEVLKALLDDLAPVVTFIDDSLTTYIFVNRVGGKEDGVADNPVVDLEYVAPTRAAAKALKKTAQERIRHAGNTAPGGFLIDTVDEVTGPMPMDPMQRQLREFTATVRLSYRRPRT</sequence>
<reference evidence="1 2" key="1">
    <citation type="submission" date="2020-10" db="EMBL/GenBank/DDBJ databases">
        <title>Identification of Nocardia species via Next-generation sequencing and recognition of intraspecies genetic diversity.</title>
        <authorList>
            <person name="Li P."/>
            <person name="Li P."/>
            <person name="Lu B."/>
        </authorList>
    </citation>
    <scope>NUCLEOTIDE SEQUENCE [LARGE SCALE GENOMIC DNA]</scope>
    <source>
        <strain evidence="1 2">BJ06-0143</strain>
    </source>
</reference>
<name>A0ABS0DIC3_9NOCA</name>
<keyword evidence="2" id="KW-1185">Reference proteome</keyword>
<accession>A0ABS0DIC3</accession>
<comment type="caution">
    <text evidence="1">The sequence shown here is derived from an EMBL/GenBank/DDBJ whole genome shotgun (WGS) entry which is preliminary data.</text>
</comment>
<evidence type="ECO:0000313" key="2">
    <source>
        <dbReference type="Proteomes" id="UP000707731"/>
    </source>
</evidence>
<organism evidence="1 2">
    <name type="scientific">Nocardia higoensis</name>
    <dbReference type="NCBI Taxonomy" id="228599"/>
    <lineage>
        <taxon>Bacteria</taxon>
        <taxon>Bacillati</taxon>
        <taxon>Actinomycetota</taxon>
        <taxon>Actinomycetes</taxon>
        <taxon>Mycobacteriales</taxon>
        <taxon>Nocardiaceae</taxon>
        <taxon>Nocardia</taxon>
    </lineage>
</organism>
<gene>
    <name evidence="1" type="ORF">IU449_27260</name>
</gene>